<accession>A0AAD3SPA7</accession>
<gene>
    <name evidence="1" type="ORF">Nepgr_016488</name>
</gene>
<proteinExistence type="predicted"/>
<dbReference type="Proteomes" id="UP001279734">
    <property type="component" value="Unassembled WGS sequence"/>
</dbReference>
<evidence type="ECO:0000313" key="2">
    <source>
        <dbReference type="Proteomes" id="UP001279734"/>
    </source>
</evidence>
<sequence>MLSLETATFPALPPILYPPSKLAVEPLVVPSSTLQSPPSWPSPLPVYPLTKLGLPIDSHKPEILPPCAEGPSPVTLATSHFT</sequence>
<dbReference type="EMBL" id="BSYO01000014">
    <property type="protein sequence ID" value="GMH14647.1"/>
    <property type="molecule type" value="Genomic_DNA"/>
</dbReference>
<name>A0AAD3SPA7_NEPGR</name>
<reference evidence="1" key="1">
    <citation type="submission" date="2023-05" db="EMBL/GenBank/DDBJ databases">
        <title>Nepenthes gracilis genome sequencing.</title>
        <authorList>
            <person name="Fukushima K."/>
        </authorList>
    </citation>
    <scope>NUCLEOTIDE SEQUENCE</scope>
    <source>
        <strain evidence="1">SING2019-196</strain>
    </source>
</reference>
<dbReference type="AlphaFoldDB" id="A0AAD3SPA7"/>
<keyword evidence="2" id="KW-1185">Reference proteome</keyword>
<protein>
    <submittedName>
        <fullName evidence="1">Uncharacterized protein</fullName>
    </submittedName>
</protein>
<organism evidence="1 2">
    <name type="scientific">Nepenthes gracilis</name>
    <name type="common">Slender pitcher plant</name>
    <dbReference type="NCBI Taxonomy" id="150966"/>
    <lineage>
        <taxon>Eukaryota</taxon>
        <taxon>Viridiplantae</taxon>
        <taxon>Streptophyta</taxon>
        <taxon>Embryophyta</taxon>
        <taxon>Tracheophyta</taxon>
        <taxon>Spermatophyta</taxon>
        <taxon>Magnoliopsida</taxon>
        <taxon>eudicotyledons</taxon>
        <taxon>Gunneridae</taxon>
        <taxon>Pentapetalae</taxon>
        <taxon>Caryophyllales</taxon>
        <taxon>Nepenthaceae</taxon>
        <taxon>Nepenthes</taxon>
    </lineage>
</organism>
<comment type="caution">
    <text evidence="1">The sequence shown here is derived from an EMBL/GenBank/DDBJ whole genome shotgun (WGS) entry which is preliminary data.</text>
</comment>
<evidence type="ECO:0000313" key="1">
    <source>
        <dbReference type="EMBL" id="GMH14647.1"/>
    </source>
</evidence>